<keyword evidence="3" id="KW-1185">Reference proteome</keyword>
<proteinExistence type="predicted"/>
<evidence type="ECO:0000313" key="3">
    <source>
        <dbReference type="Proteomes" id="UP000636891"/>
    </source>
</evidence>
<name>A0ABR7CNF7_9BACT</name>
<feature type="transmembrane region" description="Helical" evidence="1">
    <location>
        <begin position="37"/>
        <end position="59"/>
    </location>
</feature>
<dbReference type="RefSeq" id="WP_101572365.1">
    <property type="nucleotide sequence ID" value="NZ_JACOOK010000004.1"/>
</dbReference>
<keyword evidence="1" id="KW-0472">Membrane</keyword>
<gene>
    <name evidence="2" type="ORF">H8S08_09250</name>
</gene>
<dbReference type="Proteomes" id="UP000636891">
    <property type="component" value="Unassembled WGS sequence"/>
</dbReference>
<protein>
    <recommendedName>
        <fullName evidence="4">DUF4133 domain-containing protein</fullName>
    </recommendedName>
</protein>
<keyword evidence="1" id="KW-1133">Transmembrane helix</keyword>
<keyword evidence="1" id="KW-0812">Transmembrane</keyword>
<evidence type="ECO:0008006" key="4">
    <source>
        <dbReference type="Google" id="ProtNLM"/>
    </source>
</evidence>
<feature type="transmembrane region" description="Helical" evidence="1">
    <location>
        <begin position="12"/>
        <end position="31"/>
    </location>
</feature>
<sequence length="124" mass="14161">MKNKFLRGLIGTSIFIAVFGAASTAVMLLWNWLVPQIIGWTAVTFWQAAGLVLLNKLLFGGMGRHCFGMNALRRSGPTFPTWKERAAMRDRIRAMGKEERREYIRRQMFGCGPDQPEKTDHDSR</sequence>
<evidence type="ECO:0000313" key="2">
    <source>
        <dbReference type="EMBL" id="MBC5617198.1"/>
    </source>
</evidence>
<dbReference type="EMBL" id="JACOOK010000004">
    <property type="protein sequence ID" value="MBC5617198.1"/>
    <property type="molecule type" value="Genomic_DNA"/>
</dbReference>
<evidence type="ECO:0000256" key="1">
    <source>
        <dbReference type="SAM" id="Phobius"/>
    </source>
</evidence>
<organism evidence="2 3">
    <name type="scientific">Alistipes hominis</name>
    <dbReference type="NCBI Taxonomy" id="2763015"/>
    <lineage>
        <taxon>Bacteria</taxon>
        <taxon>Pseudomonadati</taxon>
        <taxon>Bacteroidota</taxon>
        <taxon>Bacteroidia</taxon>
        <taxon>Bacteroidales</taxon>
        <taxon>Rikenellaceae</taxon>
        <taxon>Alistipes</taxon>
    </lineage>
</organism>
<reference evidence="2 3" key="1">
    <citation type="submission" date="2020-08" db="EMBL/GenBank/DDBJ databases">
        <title>Genome public.</title>
        <authorList>
            <person name="Liu C."/>
            <person name="Sun Q."/>
        </authorList>
    </citation>
    <scope>NUCLEOTIDE SEQUENCE [LARGE SCALE GENOMIC DNA]</scope>
    <source>
        <strain evidence="2 3">New-7</strain>
    </source>
</reference>
<comment type="caution">
    <text evidence="2">The sequence shown here is derived from an EMBL/GenBank/DDBJ whole genome shotgun (WGS) entry which is preliminary data.</text>
</comment>
<accession>A0ABR7CNF7</accession>